<dbReference type="GO" id="GO:0006351">
    <property type="term" value="P:DNA-templated transcription"/>
    <property type="evidence" value="ECO:0007669"/>
    <property type="project" value="InterPro"/>
</dbReference>
<dbReference type="AlphaFoldDB" id="A0A6A6JRY5"/>
<feature type="domain" description="Zn(2)-C6 fungal-type" evidence="4">
    <location>
        <begin position="8"/>
        <end position="36"/>
    </location>
</feature>
<dbReference type="EMBL" id="ML986487">
    <property type="protein sequence ID" value="KAF2278873.1"/>
    <property type="molecule type" value="Genomic_DNA"/>
</dbReference>
<dbReference type="GO" id="GO:0005634">
    <property type="term" value="C:nucleus"/>
    <property type="evidence" value="ECO:0007669"/>
    <property type="project" value="UniProtKB-SubCell"/>
</dbReference>
<dbReference type="InterPro" id="IPR001138">
    <property type="entry name" value="Zn2Cys6_DnaBD"/>
</dbReference>
<name>A0A6A6JRY5_WESOR</name>
<feature type="non-terminal residue" evidence="5">
    <location>
        <position position="1"/>
    </location>
</feature>
<dbReference type="InterPro" id="IPR050613">
    <property type="entry name" value="Sec_Metabolite_Reg"/>
</dbReference>
<evidence type="ECO:0000313" key="5">
    <source>
        <dbReference type="EMBL" id="KAF2278873.1"/>
    </source>
</evidence>
<dbReference type="Gene3D" id="4.10.240.10">
    <property type="entry name" value="Zn(2)-C6 fungal-type DNA-binding domain"/>
    <property type="match status" value="1"/>
</dbReference>
<keyword evidence="2" id="KW-0479">Metal-binding</keyword>
<evidence type="ECO:0000313" key="6">
    <source>
        <dbReference type="Proteomes" id="UP000800097"/>
    </source>
</evidence>
<dbReference type="RefSeq" id="XP_033656412.1">
    <property type="nucleotide sequence ID" value="XM_033794981.1"/>
</dbReference>
<dbReference type="CDD" id="cd00067">
    <property type="entry name" value="GAL4"/>
    <property type="match status" value="1"/>
</dbReference>
<organism evidence="5 6">
    <name type="scientific">Westerdykella ornata</name>
    <dbReference type="NCBI Taxonomy" id="318751"/>
    <lineage>
        <taxon>Eukaryota</taxon>
        <taxon>Fungi</taxon>
        <taxon>Dikarya</taxon>
        <taxon>Ascomycota</taxon>
        <taxon>Pezizomycotina</taxon>
        <taxon>Dothideomycetes</taxon>
        <taxon>Pleosporomycetidae</taxon>
        <taxon>Pleosporales</taxon>
        <taxon>Sporormiaceae</taxon>
        <taxon>Westerdykella</taxon>
    </lineage>
</organism>
<keyword evidence="6" id="KW-1185">Reference proteome</keyword>
<dbReference type="Pfam" id="PF00172">
    <property type="entry name" value="Zn_clus"/>
    <property type="match status" value="1"/>
</dbReference>
<dbReference type="Proteomes" id="UP000800097">
    <property type="component" value="Unassembled WGS sequence"/>
</dbReference>
<dbReference type="SUPFAM" id="SSF57701">
    <property type="entry name" value="Zn2/Cys6 DNA-binding domain"/>
    <property type="match status" value="1"/>
</dbReference>
<feature type="non-terminal residue" evidence="5">
    <location>
        <position position="601"/>
    </location>
</feature>
<evidence type="ECO:0000256" key="3">
    <source>
        <dbReference type="ARBA" id="ARBA00023242"/>
    </source>
</evidence>
<dbReference type="CDD" id="cd12148">
    <property type="entry name" value="fungal_TF_MHR"/>
    <property type="match status" value="1"/>
</dbReference>
<dbReference type="PROSITE" id="PS00463">
    <property type="entry name" value="ZN2_CY6_FUNGAL_1"/>
    <property type="match status" value="1"/>
</dbReference>
<dbReference type="SMART" id="SM00066">
    <property type="entry name" value="GAL4"/>
    <property type="match status" value="1"/>
</dbReference>
<proteinExistence type="predicted"/>
<reference evidence="5" key="1">
    <citation type="journal article" date="2020" name="Stud. Mycol.">
        <title>101 Dothideomycetes genomes: a test case for predicting lifestyles and emergence of pathogens.</title>
        <authorList>
            <person name="Haridas S."/>
            <person name="Albert R."/>
            <person name="Binder M."/>
            <person name="Bloem J."/>
            <person name="Labutti K."/>
            <person name="Salamov A."/>
            <person name="Andreopoulos B."/>
            <person name="Baker S."/>
            <person name="Barry K."/>
            <person name="Bills G."/>
            <person name="Bluhm B."/>
            <person name="Cannon C."/>
            <person name="Castanera R."/>
            <person name="Culley D."/>
            <person name="Daum C."/>
            <person name="Ezra D."/>
            <person name="Gonzalez J."/>
            <person name="Henrissat B."/>
            <person name="Kuo A."/>
            <person name="Liang C."/>
            <person name="Lipzen A."/>
            <person name="Lutzoni F."/>
            <person name="Magnuson J."/>
            <person name="Mondo S."/>
            <person name="Nolan M."/>
            <person name="Ohm R."/>
            <person name="Pangilinan J."/>
            <person name="Park H.-J."/>
            <person name="Ramirez L."/>
            <person name="Alfaro M."/>
            <person name="Sun H."/>
            <person name="Tritt A."/>
            <person name="Yoshinaga Y."/>
            <person name="Zwiers L.-H."/>
            <person name="Turgeon B."/>
            <person name="Goodwin S."/>
            <person name="Spatafora J."/>
            <person name="Crous P."/>
            <person name="Grigoriev I."/>
        </authorList>
    </citation>
    <scope>NUCLEOTIDE SEQUENCE</scope>
    <source>
        <strain evidence="5">CBS 379.55</strain>
    </source>
</reference>
<keyword evidence="3" id="KW-0539">Nucleus</keyword>
<dbReference type="GO" id="GO:0000981">
    <property type="term" value="F:DNA-binding transcription factor activity, RNA polymerase II-specific"/>
    <property type="evidence" value="ECO:0007669"/>
    <property type="project" value="InterPro"/>
</dbReference>
<gene>
    <name evidence="5" type="ORF">EI97DRAFT_363207</name>
</gene>
<evidence type="ECO:0000256" key="2">
    <source>
        <dbReference type="ARBA" id="ARBA00022723"/>
    </source>
</evidence>
<evidence type="ECO:0000259" key="4">
    <source>
        <dbReference type="PROSITE" id="PS50048"/>
    </source>
</evidence>
<comment type="subcellular location">
    <subcellularLocation>
        <location evidence="1">Nucleus</location>
    </subcellularLocation>
</comment>
<dbReference type="GO" id="GO:0003677">
    <property type="term" value="F:DNA binding"/>
    <property type="evidence" value="ECO:0007669"/>
    <property type="project" value="InterPro"/>
</dbReference>
<evidence type="ECO:0000256" key="1">
    <source>
        <dbReference type="ARBA" id="ARBA00004123"/>
    </source>
</evidence>
<dbReference type="Pfam" id="PF04082">
    <property type="entry name" value="Fungal_trans"/>
    <property type="match status" value="1"/>
</dbReference>
<dbReference type="InterPro" id="IPR007219">
    <property type="entry name" value="XnlR_reg_dom"/>
</dbReference>
<dbReference type="PROSITE" id="PS50048">
    <property type="entry name" value="ZN2_CY6_FUNGAL_2"/>
    <property type="match status" value="1"/>
</dbReference>
<dbReference type="PANTHER" id="PTHR31001">
    <property type="entry name" value="UNCHARACTERIZED TRANSCRIPTIONAL REGULATORY PROTEIN"/>
    <property type="match status" value="1"/>
</dbReference>
<dbReference type="GO" id="GO:0008270">
    <property type="term" value="F:zinc ion binding"/>
    <property type="evidence" value="ECO:0007669"/>
    <property type="project" value="InterPro"/>
</dbReference>
<dbReference type="PANTHER" id="PTHR31001:SF90">
    <property type="entry name" value="CENTROMERE DNA-BINDING PROTEIN COMPLEX CBF3 SUBUNIT B"/>
    <property type="match status" value="1"/>
</dbReference>
<sequence length="601" mass="66288">SRRQPQVSCDSCRQKKLKCDRRDPCSSCRARGLDCTGQLQPLPTHQSNVHVALDATSTRTDESILGRLAALEQAVFGSSKVSTTSINHSSPSFLHHERHRAAKFLDSAYNSQQTIATDSVGPYLDASHIIPDTTSGSNPQWLVSQTDALSLLHDFFDNAYHLLPIVHMAVAEKLIGNFYSQLASGGDTEVNLAHAALILSISATSAYFWNSNDATTCQHGFESAAQASLTWRQSALDALDKCQRAGSSSLEEAQARAIVAALVYNAEGQSTRFRLLHSGSVAACREMGVHLVDSPGFVDSTTDDHATREIKRRLWWHVTATDWMLALNGGPLDGTYTIHPRHMNVAKPRNLNDEDLAKLAVEVDGWAHPQTVPTQMSCFLHRIRLAEVCRAVVDARTPGLPDVEDANYDQVLALDLLFERALAEFPPFMSLDAPMPPGAPRFLPLQRALVHLGFHSRRARLHRPFLLCKDDDEGYRYRKSREICLRSARIVLDISTGWLEQSLAERHHPQQHSSSTHGPPIHRLGTVVNHMFMACAVLALAAKGSSDPERMPKCTHAGMDEIHKELKRARHLLAAAGKESIVARGLGHGLTAVLKRYRVKG</sequence>
<protein>
    <recommendedName>
        <fullName evidence="4">Zn(2)-C6 fungal-type domain-containing protein</fullName>
    </recommendedName>
</protein>
<dbReference type="GeneID" id="54548156"/>
<dbReference type="InterPro" id="IPR036864">
    <property type="entry name" value="Zn2-C6_fun-type_DNA-bd_sf"/>
</dbReference>
<dbReference type="OrthoDB" id="3014581at2759"/>
<accession>A0A6A6JRY5</accession>